<dbReference type="PANTHER" id="PTHR43773:SF1">
    <property type="entry name" value="MAGNESIUM TRANSPORTER MGTE"/>
    <property type="match status" value="1"/>
</dbReference>
<dbReference type="GO" id="GO:0005886">
    <property type="term" value="C:plasma membrane"/>
    <property type="evidence" value="ECO:0007669"/>
    <property type="project" value="UniProtKB-SubCell"/>
</dbReference>
<evidence type="ECO:0000313" key="11">
    <source>
        <dbReference type="EMBL" id="KIX14934.1"/>
    </source>
</evidence>
<reference evidence="11 12" key="1">
    <citation type="submission" date="2013-11" db="EMBL/GenBank/DDBJ databases">
        <title>Metagenomic analysis of a methanogenic consortium involved in long chain n-alkane degradation.</title>
        <authorList>
            <person name="Davidova I.A."/>
            <person name="Callaghan A.V."/>
            <person name="Wawrik B."/>
            <person name="Pruitt S."/>
            <person name="Marks C."/>
            <person name="Duncan K.E."/>
            <person name="Suflita J.M."/>
        </authorList>
    </citation>
    <scope>NUCLEOTIDE SEQUENCE [LARGE SCALE GENOMIC DNA]</scope>
    <source>
        <strain evidence="11 12">SPR</strain>
    </source>
</reference>
<organism evidence="11 12">
    <name type="scientific">Dethiosulfatarculus sandiegensis</name>
    <dbReference type="NCBI Taxonomy" id="1429043"/>
    <lineage>
        <taxon>Bacteria</taxon>
        <taxon>Pseudomonadati</taxon>
        <taxon>Thermodesulfobacteriota</taxon>
        <taxon>Desulfarculia</taxon>
        <taxon>Desulfarculales</taxon>
        <taxon>Desulfarculaceae</taxon>
        <taxon>Dethiosulfatarculus</taxon>
    </lineage>
</organism>
<comment type="function">
    <text evidence="9">Acts as a magnesium transporter.</text>
</comment>
<gene>
    <name evidence="11" type="ORF">X474_07235</name>
</gene>
<evidence type="ECO:0000256" key="4">
    <source>
        <dbReference type="ARBA" id="ARBA00022692"/>
    </source>
</evidence>
<dbReference type="InterPro" id="IPR000644">
    <property type="entry name" value="CBS_dom"/>
</dbReference>
<keyword evidence="3 9" id="KW-0813">Transport</keyword>
<name>A0A0D2J9V5_9BACT</name>
<sequence>MQNLLNTIKDQLETGKLNELSAMAADMHPADLAHAMESLTDQEKRDVFQALDPKTATEVVVELSEYSRDQVLEGLHPNKLAEIVDELPSDEATDIIAELPTDQAREVLSRLDEEDSDEVRALLIYDEDSAGGIMQLELVSILESQTASEAIEAIRIKREEVEDIHNLFVLDNQSRVVGMLPLSKLILADPLTRIRDIMEPCPLFIQADEDQEAVAHKFRRYDVVSAPVVDAKGRLMGRITIDDVMEIMQDEAQEDIARMAGISGEDEMFLSRDSFKMSRMRLPWLLVNLGGGLVSGWLLWHFKMRLADALFLLAFIPVIMAMAGNVGVQSATIVVRGFAVGQINMDNIRAILFKEIRVALIMGVVCGLTAGTVAFFWHHNPYLGLVVGLAMTSAISAASILGTLAPALFKLLNVDPAISSGPVVATLNDIMGLLIYFGISTIFYTLLVQ</sequence>
<dbReference type="EMBL" id="AZAC01000008">
    <property type="protein sequence ID" value="KIX14934.1"/>
    <property type="molecule type" value="Genomic_DNA"/>
</dbReference>
<feature type="transmembrane region" description="Helical" evidence="9">
    <location>
        <begin position="312"/>
        <end position="335"/>
    </location>
</feature>
<evidence type="ECO:0000256" key="5">
    <source>
        <dbReference type="ARBA" id="ARBA00022842"/>
    </source>
</evidence>
<keyword evidence="6 9" id="KW-1133">Transmembrane helix</keyword>
<keyword evidence="8" id="KW-0129">CBS domain</keyword>
<comment type="subcellular location">
    <subcellularLocation>
        <location evidence="9">Cell membrane</location>
        <topology evidence="9">Multi-pass membrane protein</topology>
    </subcellularLocation>
    <subcellularLocation>
        <location evidence="1">Membrane</location>
        <topology evidence="1">Multi-pass membrane protein</topology>
    </subcellularLocation>
</comment>
<evidence type="ECO:0000259" key="10">
    <source>
        <dbReference type="PROSITE" id="PS51371"/>
    </source>
</evidence>
<keyword evidence="4 9" id="KW-0812">Transmembrane</keyword>
<feature type="transmembrane region" description="Helical" evidence="9">
    <location>
        <begin position="383"/>
        <end position="409"/>
    </location>
</feature>
<evidence type="ECO:0000256" key="9">
    <source>
        <dbReference type="RuleBase" id="RU362011"/>
    </source>
</evidence>
<proteinExistence type="inferred from homology"/>
<dbReference type="PATRIC" id="fig|1429043.3.peg.1539"/>
<dbReference type="Gene3D" id="1.25.60.10">
    <property type="entry name" value="MgtE N-terminal domain-like"/>
    <property type="match status" value="1"/>
</dbReference>
<dbReference type="NCBIfam" id="TIGR00400">
    <property type="entry name" value="mgtE"/>
    <property type="match status" value="1"/>
</dbReference>
<dbReference type="InterPro" id="IPR006667">
    <property type="entry name" value="SLC41_membr_dom"/>
</dbReference>
<dbReference type="SUPFAM" id="SSF158791">
    <property type="entry name" value="MgtE N-terminal domain-like"/>
    <property type="match status" value="1"/>
</dbReference>
<dbReference type="InterPro" id="IPR046342">
    <property type="entry name" value="CBS_dom_sf"/>
</dbReference>
<dbReference type="PANTHER" id="PTHR43773">
    <property type="entry name" value="MAGNESIUM TRANSPORTER MGTE"/>
    <property type="match status" value="1"/>
</dbReference>
<dbReference type="GO" id="GO:0046872">
    <property type="term" value="F:metal ion binding"/>
    <property type="evidence" value="ECO:0007669"/>
    <property type="project" value="UniProtKB-KW"/>
</dbReference>
<dbReference type="SMART" id="SM00116">
    <property type="entry name" value="CBS"/>
    <property type="match status" value="2"/>
</dbReference>
<dbReference type="CDD" id="cd04606">
    <property type="entry name" value="CBS_pair_Mg_transporter"/>
    <property type="match status" value="1"/>
</dbReference>
<dbReference type="GO" id="GO:0015095">
    <property type="term" value="F:magnesium ion transmembrane transporter activity"/>
    <property type="evidence" value="ECO:0007669"/>
    <property type="project" value="UniProtKB-UniRule"/>
</dbReference>
<feature type="domain" description="CBS" evidence="10">
    <location>
        <begin position="198"/>
        <end position="254"/>
    </location>
</feature>
<evidence type="ECO:0000256" key="2">
    <source>
        <dbReference type="ARBA" id="ARBA00009749"/>
    </source>
</evidence>
<dbReference type="AlphaFoldDB" id="A0A0D2J9V5"/>
<dbReference type="RefSeq" id="WP_044347556.1">
    <property type="nucleotide sequence ID" value="NZ_AZAC01000008.1"/>
</dbReference>
<evidence type="ECO:0000256" key="8">
    <source>
        <dbReference type="PROSITE-ProRule" id="PRU00703"/>
    </source>
</evidence>
<keyword evidence="12" id="KW-1185">Reference proteome</keyword>
<dbReference type="OrthoDB" id="9790355at2"/>
<dbReference type="InterPro" id="IPR036739">
    <property type="entry name" value="SLC41_membr_dom_sf"/>
</dbReference>
<dbReference type="PROSITE" id="PS51371">
    <property type="entry name" value="CBS"/>
    <property type="match status" value="2"/>
</dbReference>
<dbReference type="SUPFAM" id="SSF161093">
    <property type="entry name" value="MgtE membrane domain-like"/>
    <property type="match status" value="1"/>
</dbReference>
<keyword evidence="7 9" id="KW-0472">Membrane</keyword>
<feature type="domain" description="CBS" evidence="10">
    <location>
        <begin position="134"/>
        <end position="197"/>
    </location>
</feature>
<keyword evidence="5 9" id="KW-0460">Magnesium</keyword>
<dbReference type="Pfam" id="PF03448">
    <property type="entry name" value="MgtE_N"/>
    <property type="match status" value="1"/>
</dbReference>
<dbReference type="InterPro" id="IPR038076">
    <property type="entry name" value="MgtE_N_sf"/>
</dbReference>
<feature type="transmembrane region" description="Helical" evidence="9">
    <location>
        <begin position="430"/>
        <end position="447"/>
    </location>
</feature>
<keyword evidence="9" id="KW-1003">Cell membrane</keyword>
<evidence type="ECO:0000256" key="1">
    <source>
        <dbReference type="ARBA" id="ARBA00004141"/>
    </source>
</evidence>
<evidence type="ECO:0000256" key="3">
    <source>
        <dbReference type="ARBA" id="ARBA00022448"/>
    </source>
</evidence>
<dbReference type="STRING" id="1429043.X474_07235"/>
<dbReference type="InterPro" id="IPR006669">
    <property type="entry name" value="MgtE_transporter"/>
</dbReference>
<dbReference type="Pfam" id="PF00571">
    <property type="entry name" value="CBS"/>
    <property type="match status" value="2"/>
</dbReference>
<dbReference type="Gene3D" id="3.10.580.10">
    <property type="entry name" value="CBS-domain"/>
    <property type="match status" value="1"/>
</dbReference>
<evidence type="ECO:0000256" key="7">
    <source>
        <dbReference type="ARBA" id="ARBA00023136"/>
    </source>
</evidence>
<dbReference type="Proteomes" id="UP000032233">
    <property type="component" value="Unassembled WGS sequence"/>
</dbReference>
<dbReference type="Pfam" id="PF01769">
    <property type="entry name" value="MgtE"/>
    <property type="match status" value="1"/>
</dbReference>
<feature type="transmembrane region" description="Helical" evidence="9">
    <location>
        <begin position="356"/>
        <end position="377"/>
    </location>
</feature>
<dbReference type="Gene3D" id="1.10.357.20">
    <property type="entry name" value="SLC41 divalent cation transporters, integral membrane domain"/>
    <property type="match status" value="1"/>
</dbReference>
<comment type="subunit">
    <text evidence="9">Homodimer.</text>
</comment>
<comment type="caution">
    <text evidence="11">The sequence shown here is derived from an EMBL/GenBank/DDBJ whole genome shotgun (WGS) entry which is preliminary data.</text>
</comment>
<dbReference type="SMART" id="SM00924">
    <property type="entry name" value="MgtE_N"/>
    <property type="match status" value="1"/>
</dbReference>
<accession>A0A0D2J9V5</accession>
<evidence type="ECO:0000313" key="12">
    <source>
        <dbReference type="Proteomes" id="UP000032233"/>
    </source>
</evidence>
<protein>
    <recommendedName>
        <fullName evidence="9">Magnesium transporter MgtE</fullName>
    </recommendedName>
</protein>
<comment type="similarity">
    <text evidence="2 9">Belongs to the SLC41A transporter family.</text>
</comment>
<dbReference type="SUPFAM" id="SSF54631">
    <property type="entry name" value="CBS-domain pair"/>
    <property type="match status" value="1"/>
</dbReference>
<keyword evidence="9" id="KW-0479">Metal-binding</keyword>
<dbReference type="InParanoid" id="A0A0D2J9V5"/>
<feature type="transmembrane region" description="Helical" evidence="9">
    <location>
        <begin position="282"/>
        <end position="300"/>
    </location>
</feature>
<evidence type="ECO:0000256" key="6">
    <source>
        <dbReference type="ARBA" id="ARBA00022989"/>
    </source>
</evidence>
<dbReference type="InterPro" id="IPR006668">
    <property type="entry name" value="Mg_transptr_MgtE_intracell_dom"/>
</dbReference>